<accession>A0A4C1UZ27</accession>
<organism evidence="1 2">
    <name type="scientific">Eumeta variegata</name>
    <name type="common">Bagworm moth</name>
    <name type="synonym">Eumeta japonica</name>
    <dbReference type="NCBI Taxonomy" id="151549"/>
    <lineage>
        <taxon>Eukaryota</taxon>
        <taxon>Metazoa</taxon>
        <taxon>Ecdysozoa</taxon>
        <taxon>Arthropoda</taxon>
        <taxon>Hexapoda</taxon>
        <taxon>Insecta</taxon>
        <taxon>Pterygota</taxon>
        <taxon>Neoptera</taxon>
        <taxon>Endopterygota</taxon>
        <taxon>Lepidoptera</taxon>
        <taxon>Glossata</taxon>
        <taxon>Ditrysia</taxon>
        <taxon>Tineoidea</taxon>
        <taxon>Psychidae</taxon>
        <taxon>Oiketicinae</taxon>
        <taxon>Eumeta</taxon>
    </lineage>
</organism>
<evidence type="ECO:0000313" key="1">
    <source>
        <dbReference type="EMBL" id="GBP31510.1"/>
    </source>
</evidence>
<sequence>MIAVSEKTVLAAKNLNLVNAYEEIQHIMQAESASKRPKIGLRELLIHHGNASTPVVLKTRHILHSPPIALLVYPPTSATV</sequence>
<keyword evidence="2" id="KW-1185">Reference proteome</keyword>
<evidence type="ECO:0000313" key="2">
    <source>
        <dbReference type="Proteomes" id="UP000299102"/>
    </source>
</evidence>
<gene>
    <name evidence="1" type="ORF">EVAR_84622_1</name>
</gene>
<name>A0A4C1UZ27_EUMVA</name>
<dbReference type="AlphaFoldDB" id="A0A4C1UZ27"/>
<comment type="caution">
    <text evidence="1">The sequence shown here is derived from an EMBL/GenBank/DDBJ whole genome shotgun (WGS) entry which is preliminary data.</text>
</comment>
<dbReference type="Proteomes" id="UP000299102">
    <property type="component" value="Unassembled WGS sequence"/>
</dbReference>
<proteinExistence type="predicted"/>
<reference evidence="1 2" key="1">
    <citation type="journal article" date="2019" name="Commun. Biol.">
        <title>The bagworm genome reveals a unique fibroin gene that provides high tensile strength.</title>
        <authorList>
            <person name="Kono N."/>
            <person name="Nakamura H."/>
            <person name="Ohtoshi R."/>
            <person name="Tomita M."/>
            <person name="Numata K."/>
            <person name="Arakawa K."/>
        </authorList>
    </citation>
    <scope>NUCLEOTIDE SEQUENCE [LARGE SCALE GENOMIC DNA]</scope>
</reference>
<dbReference type="EMBL" id="BGZK01000247">
    <property type="protein sequence ID" value="GBP31510.1"/>
    <property type="molecule type" value="Genomic_DNA"/>
</dbReference>
<protein>
    <submittedName>
        <fullName evidence="1">Uncharacterized protein</fullName>
    </submittedName>
</protein>